<comment type="caution">
    <text evidence="1">The sequence shown here is derived from an EMBL/GenBank/DDBJ whole genome shotgun (WGS) entry which is preliminary data.</text>
</comment>
<reference evidence="1" key="2">
    <citation type="journal article" date="2023" name="Int. J. Mol. Sci.">
        <title>De Novo Assembly and Annotation of 11 Diverse Shrub Willow (Salix) Genomes Reveals Novel Gene Organization in Sex-Linked Regions.</title>
        <authorList>
            <person name="Hyden B."/>
            <person name="Feng K."/>
            <person name="Yates T.B."/>
            <person name="Jawdy S."/>
            <person name="Cereghino C."/>
            <person name="Smart L.B."/>
            <person name="Muchero W."/>
        </authorList>
    </citation>
    <scope>NUCLEOTIDE SEQUENCE</scope>
    <source>
        <tissue evidence="1">Shoot tip</tissue>
    </source>
</reference>
<accession>A0A9Q1A884</accession>
<dbReference type="Proteomes" id="UP001151752">
    <property type="component" value="Chromosome 19"/>
</dbReference>
<organism evidence="1 2">
    <name type="scientific">Salix koriyanagi</name>
    <dbReference type="NCBI Taxonomy" id="2511006"/>
    <lineage>
        <taxon>Eukaryota</taxon>
        <taxon>Viridiplantae</taxon>
        <taxon>Streptophyta</taxon>
        <taxon>Embryophyta</taxon>
        <taxon>Tracheophyta</taxon>
        <taxon>Spermatophyta</taxon>
        <taxon>Magnoliopsida</taxon>
        <taxon>eudicotyledons</taxon>
        <taxon>Gunneridae</taxon>
        <taxon>Pentapetalae</taxon>
        <taxon>rosids</taxon>
        <taxon>fabids</taxon>
        <taxon>Malpighiales</taxon>
        <taxon>Salicaceae</taxon>
        <taxon>Saliceae</taxon>
        <taxon>Salix</taxon>
    </lineage>
</organism>
<evidence type="ECO:0000313" key="2">
    <source>
        <dbReference type="Proteomes" id="UP001151752"/>
    </source>
</evidence>
<keyword evidence="2" id="KW-1185">Reference proteome</keyword>
<name>A0A9Q1A884_9ROSI</name>
<sequence length="53" mass="6210">MGWLPQTLACFSAVQTYQLPSEVHLSLQQLSWCRNKPQKQMLTSLQQLPDSWY</sequence>
<gene>
    <name evidence="1" type="ORF">OIU74_024637</name>
</gene>
<proteinExistence type="predicted"/>
<dbReference type="EMBL" id="JAPFFM010000005">
    <property type="protein sequence ID" value="KAJ6762000.1"/>
    <property type="molecule type" value="Genomic_DNA"/>
</dbReference>
<reference evidence="1" key="1">
    <citation type="submission" date="2022-11" db="EMBL/GenBank/DDBJ databases">
        <authorList>
            <person name="Hyden B.L."/>
            <person name="Feng K."/>
            <person name="Yates T."/>
            <person name="Jawdy S."/>
            <person name="Smart L.B."/>
            <person name="Muchero W."/>
        </authorList>
    </citation>
    <scope>NUCLEOTIDE SEQUENCE</scope>
    <source>
        <tissue evidence="1">Shoot tip</tissue>
    </source>
</reference>
<dbReference type="AlphaFoldDB" id="A0A9Q1A884"/>
<evidence type="ECO:0000313" key="1">
    <source>
        <dbReference type="EMBL" id="KAJ6762000.1"/>
    </source>
</evidence>
<protein>
    <submittedName>
        <fullName evidence="1">Uncharacterized protein</fullName>
    </submittedName>
</protein>